<reference evidence="2 3" key="1">
    <citation type="submission" date="2019-10" db="EMBL/GenBank/DDBJ databases">
        <title>Evaluation of single-gene subtyping targets for Pseudomonas.</title>
        <authorList>
            <person name="Reichler S.J."/>
            <person name="Orsi R.H."/>
            <person name="Wiedmann M."/>
            <person name="Martin N.H."/>
            <person name="Murphy S.I."/>
        </authorList>
    </citation>
    <scope>NUCLEOTIDE SEQUENCE [LARGE SCALE GENOMIC DNA]</scope>
    <source>
        <strain evidence="2 3">FSL R10-1876</strain>
    </source>
</reference>
<keyword evidence="1" id="KW-0732">Signal</keyword>
<name>A0A6I1WRS5_9PSED</name>
<evidence type="ECO:0000313" key="2">
    <source>
        <dbReference type="EMBL" id="MQU43997.1"/>
    </source>
</evidence>
<sequence>MKQIIIAILAVSAFATSGAFAESNGSGNPNNAGGSDVKITKPPYFIWKDGRLVKNPQAHN</sequence>
<accession>A0A6I1WRS5</accession>
<comment type="caution">
    <text evidence="2">The sequence shown here is derived from an EMBL/GenBank/DDBJ whole genome shotgun (WGS) entry which is preliminary data.</text>
</comment>
<gene>
    <name evidence="2" type="ORF">GHO28_16020</name>
</gene>
<evidence type="ECO:0000256" key="1">
    <source>
        <dbReference type="SAM" id="SignalP"/>
    </source>
</evidence>
<dbReference type="RefSeq" id="WP_145962121.1">
    <property type="nucleotide sequence ID" value="NZ_JBQQKA010000171.1"/>
</dbReference>
<protein>
    <submittedName>
        <fullName evidence="2">Uncharacterized protein</fullName>
    </submittedName>
</protein>
<dbReference type="EMBL" id="WIVV01000075">
    <property type="protein sequence ID" value="MQU43997.1"/>
    <property type="molecule type" value="Genomic_DNA"/>
</dbReference>
<dbReference type="Proteomes" id="UP000466863">
    <property type="component" value="Unassembled WGS sequence"/>
</dbReference>
<organism evidence="2 3">
    <name type="scientific">Pseudomonas helleri</name>
    <dbReference type="NCBI Taxonomy" id="1608996"/>
    <lineage>
        <taxon>Bacteria</taxon>
        <taxon>Pseudomonadati</taxon>
        <taxon>Pseudomonadota</taxon>
        <taxon>Gammaproteobacteria</taxon>
        <taxon>Pseudomonadales</taxon>
        <taxon>Pseudomonadaceae</taxon>
        <taxon>Pseudomonas</taxon>
    </lineage>
</organism>
<dbReference type="AlphaFoldDB" id="A0A6I1WRS5"/>
<feature type="chain" id="PRO_5026088340" evidence="1">
    <location>
        <begin position="22"/>
        <end position="60"/>
    </location>
</feature>
<evidence type="ECO:0000313" key="3">
    <source>
        <dbReference type="Proteomes" id="UP000466863"/>
    </source>
</evidence>
<feature type="signal peptide" evidence="1">
    <location>
        <begin position="1"/>
        <end position="21"/>
    </location>
</feature>
<proteinExistence type="predicted"/>